<comment type="similarity">
    <text evidence="1">Belongs to the UPF0065 (bug) family.</text>
</comment>
<proteinExistence type="inferred from homology"/>
<name>A0A1T4L542_VIBCI</name>
<reference evidence="4" key="1">
    <citation type="submission" date="2017-02" db="EMBL/GenBank/DDBJ databases">
        <authorList>
            <person name="Varghese N."/>
            <person name="Submissions S."/>
        </authorList>
    </citation>
    <scope>NUCLEOTIDE SEQUENCE [LARGE SCALE GENOMIC DNA]</scope>
    <source>
        <strain evidence="4">DSM 19608</strain>
    </source>
</reference>
<keyword evidence="3" id="KW-0675">Receptor</keyword>
<dbReference type="PIRSF" id="PIRSF017082">
    <property type="entry name" value="YflP"/>
    <property type="match status" value="1"/>
</dbReference>
<evidence type="ECO:0000256" key="1">
    <source>
        <dbReference type="ARBA" id="ARBA00006987"/>
    </source>
</evidence>
<accession>A0A1T4L542</accession>
<keyword evidence="4" id="KW-1185">Reference proteome</keyword>
<evidence type="ECO:0000313" key="3">
    <source>
        <dbReference type="EMBL" id="SJZ49804.1"/>
    </source>
</evidence>
<dbReference type="AlphaFoldDB" id="A0A1T4L542"/>
<protein>
    <submittedName>
        <fullName evidence="3">Tripartite-type tricarboxylate transporter, receptor component TctC</fullName>
    </submittedName>
</protein>
<organism evidence="3 4">
    <name type="scientific">Vibrio cincinnatiensis DSM 19608</name>
    <dbReference type="NCBI Taxonomy" id="1123491"/>
    <lineage>
        <taxon>Bacteria</taxon>
        <taxon>Pseudomonadati</taxon>
        <taxon>Pseudomonadota</taxon>
        <taxon>Gammaproteobacteria</taxon>
        <taxon>Vibrionales</taxon>
        <taxon>Vibrionaceae</taxon>
        <taxon>Vibrio</taxon>
    </lineage>
</organism>
<evidence type="ECO:0000256" key="2">
    <source>
        <dbReference type="SAM" id="SignalP"/>
    </source>
</evidence>
<gene>
    <name evidence="3" type="ORF">SAMN02745782_00483</name>
</gene>
<dbReference type="OrthoDB" id="5171643at2"/>
<dbReference type="SUPFAM" id="SSF53850">
    <property type="entry name" value="Periplasmic binding protein-like II"/>
    <property type="match status" value="1"/>
</dbReference>
<evidence type="ECO:0000313" key="4">
    <source>
        <dbReference type="Proteomes" id="UP000190834"/>
    </source>
</evidence>
<keyword evidence="2" id="KW-0732">Signal</keyword>
<dbReference type="Gene3D" id="3.40.190.150">
    <property type="entry name" value="Bordetella uptake gene, domain 1"/>
    <property type="match status" value="1"/>
</dbReference>
<dbReference type="STRING" id="1123491.SAMN02745782_00483"/>
<dbReference type="Proteomes" id="UP000190834">
    <property type="component" value="Unassembled WGS sequence"/>
</dbReference>
<dbReference type="PANTHER" id="PTHR42928:SF5">
    <property type="entry name" value="BLR1237 PROTEIN"/>
    <property type="match status" value="1"/>
</dbReference>
<dbReference type="InterPro" id="IPR005064">
    <property type="entry name" value="BUG"/>
</dbReference>
<sequence length="318" mass="34088">MKRPLQLSLITTALIASTSAMAAWPEKPIQIIVPWGAGGNTDTVARLVAEGLQAQLGVNVNVINRTGGAGVVGHDAMAKAKADGYTLGVATVEIAMMRHQGMTGLSYENYTPITRLAVNLGGIQVARNSQFEDVNQLTDYIKNNPRKLKASGSGLNSGWHLNLIGMLDAMGVPANSVTYVPSEGSSSALMELVSGGIDFTTSSPGEAKSMVEAGMVKNLATMAETNVGLYKDIPVFQQVTPYEYSFATWNTLVAPAGIPKDIQDKLIATMQKVFEEGKLQSFATKQGFEVYPLFGNELGDFMKSEDEKYGKLIDKLKN</sequence>
<feature type="signal peptide" evidence="2">
    <location>
        <begin position="1"/>
        <end position="22"/>
    </location>
</feature>
<feature type="chain" id="PRO_5010552228" evidence="2">
    <location>
        <begin position="23"/>
        <end position="318"/>
    </location>
</feature>
<dbReference type="Pfam" id="PF03401">
    <property type="entry name" value="TctC"/>
    <property type="match status" value="1"/>
</dbReference>
<dbReference type="Gene3D" id="3.40.190.10">
    <property type="entry name" value="Periplasmic binding protein-like II"/>
    <property type="match status" value="1"/>
</dbReference>
<dbReference type="GeneID" id="70583301"/>
<dbReference type="RefSeq" id="WP_078924890.1">
    <property type="nucleotide sequence ID" value="NZ_FUXB01000002.1"/>
</dbReference>
<dbReference type="InterPro" id="IPR042100">
    <property type="entry name" value="Bug_dom1"/>
</dbReference>
<dbReference type="EMBL" id="FUXB01000002">
    <property type="protein sequence ID" value="SJZ49804.1"/>
    <property type="molecule type" value="Genomic_DNA"/>
</dbReference>
<dbReference type="PANTHER" id="PTHR42928">
    <property type="entry name" value="TRICARBOXYLATE-BINDING PROTEIN"/>
    <property type="match status" value="1"/>
</dbReference>
<dbReference type="CDD" id="cd07012">
    <property type="entry name" value="PBP2_Bug_TTT"/>
    <property type="match status" value="1"/>
</dbReference>